<proteinExistence type="predicted"/>
<reference evidence="2" key="1">
    <citation type="submission" date="2020-05" db="EMBL/GenBank/DDBJ databases">
        <authorList>
            <person name="Chiriac C."/>
            <person name="Salcher M."/>
            <person name="Ghai R."/>
            <person name="Kavagutti S V."/>
        </authorList>
    </citation>
    <scope>NUCLEOTIDE SEQUENCE</scope>
</reference>
<name>A0A6J7F3A2_9ZZZZ</name>
<feature type="transmembrane region" description="Helical" evidence="1">
    <location>
        <begin position="93"/>
        <end position="113"/>
    </location>
</feature>
<organism evidence="2">
    <name type="scientific">freshwater metagenome</name>
    <dbReference type="NCBI Taxonomy" id="449393"/>
    <lineage>
        <taxon>unclassified sequences</taxon>
        <taxon>metagenomes</taxon>
        <taxon>ecological metagenomes</taxon>
    </lineage>
</organism>
<dbReference type="AlphaFoldDB" id="A0A6J7F3A2"/>
<evidence type="ECO:0000256" key="1">
    <source>
        <dbReference type="SAM" id="Phobius"/>
    </source>
</evidence>
<dbReference type="InterPro" id="IPR009937">
    <property type="entry name" value="Phage_holin_3_6"/>
</dbReference>
<protein>
    <submittedName>
        <fullName evidence="2">Unannotated protein</fullName>
    </submittedName>
</protein>
<keyword evidence="1" id="KW-1133">Transmembrane helix</keyword>
<feature type="transmembrane region" description="Helical" evidence="1">
    <location>
        <begin position="55"/>
        <end position="87"/>
    </location>
</feature>
<sequence>MSAATPPGTPPRPEGREDSRSLFALLRDLPATLLELVRIEFEQFKREMGRKLKNLGIGALLFVIAGTLGMFLMGTLCAAAILGLALIMPAWQAALVVSGAILILMIILFGVGASKFKKGNPPLPTETFDSLIEDAHALRGEGRFDHDAL</sequence>
<gene>
    <name evidence="2" type="ORF">UFOPK3516_00121</name>
</gene>
<evidence type="ECO:0000313" key="2">
    <source>
        <dbReference type="EMBL" id="CAB4888228.1"/>
    </source>
</evidence>
<dbReference type="EMBL" id="CAFBMB010000004">
    <property type="protein sequence ID" value="CAB4888228.1"/>
    <property type="molecule type" value="Genomic_DNA"/>
</dbReference>
<accession>A0A6J7F3A2</accession>
<dbReference type="Pfam" id="PF07332">
    <property type="entry name" value="Phage_holin_3_6"/>
    <property type="match status" value="1"/>
</dbReference>
<keyword evidence="1" id="KW-0812">Transmembrane</keyword>
<keyword evidence="1" id="KW-0472">Membrane</keyword>